<evidence type="ECO:0000313" key="3">
    <source>
        <dbReference type="Proteomes" id="UP000176863"/>
    </source>
</evidence>
<dbReference type="Gene3D" id="1.20.58.220">
    <property type="entry name" value="Phosphate transport system protein phou homolog 2, domain 2"/>
    <property type="match status" value="1"/>
</dbReference>
<organism evidence="2 3">
    <name type="scientific">Candidatus Kaiserbacteria bacterium RIFCSPHIGHO2_01_FULL_53_29</name>
    <dbReference type="NCBI Taxonomy" id="1798480"/>
    <lineage>
        <taxon>Bacteria</taxon>
        <taxon>Candidatus Kaiseribacteriota</taxon>
    </lineage>
</organism>
<dbReference type="InterPro" id="IPR038078">
    <property type="entry name" value="PhoU-like_sf"/>
</dbReference>
<evidence type="ECO:0008006" key="4">
    <source>
        <dbReference type="Google" id="ProtNLM"/>
    </source>
</evidence>
<dbReference type="EMBL" id="MFKT01000009">
    <property type="protein sequence ID" value="OGG53747.1"/>
    <property type="molecule type" value="Genomic_DNA"/>
</dbReference>
<accession>A0A1F6CXB7</accession>
<dbReference type="InterPro" id="IPR052912">
    <property type="entry name" value="UPF0111_domain"/>
</dbReference>
<comment type="caution">
    <text evidence="2">The sequence shown here is derived from an EMBL/GenBank/DDBJ whole genome shotgun (WGS) entry which is preliminary data.</text>
</comment>
<reference evidence="2 3" key="1">
    <citation type="journal article" date="2016" name="Nat. Commun.">
        <title>Thousands of microbial genomes shed light on interconnected biogeochemical processes in an aquifer system.</title>
        <authorList>
            <person name="Anantharaman K."/>
            <person name="Brown C.T."/>
            <person name="Hug L.A."/>
            <person name="Sharon I."/>
            <person name="Castelle C.J."/>
            <person name="Probst A.J."/>
            <person name="Thomas B.C."/>
            <person name="Singh A."/>
            <person name="Wilkins M.J."/>
            <person name="Karaoz U."/>
            <person name="Brodie E.L."/>
            <person name="Williams K.H."/>
            <person name="Hubbard S.S."/>
            <person name="Banfield J.F."/>
        </authorList>
    </citation>
    <scope>NUCLEOTIDE SEQUENCE [LARGE SCALE GENOMIC DNA]</scope>
</reference>
<dbReference type="AlphaFoldDB" id="A0A1F6CXB7"/>
<dbReference type="Pfam" id="PF01865">
    <property type="entry name" value="PhoU_div"/>
    <property type="match status" value="1"/>
</dbReference>
<evidence type="ECO:0000313" key="2">
    <source>
        <dbReference type="EMBL" id="OGG53747.1"/>
    </source>
</evidence>
<protein>
    <recommendedName>
        <fullName evidence="4">PhoU domain-containing protein</fullName>
    </recommendedName>
</protein>
<name>A0A1F6CXB7_9BACT</name>
<dbReference type="PANTHER" id="PTHR37298:SF1">
    <property type="entry name" value="UPF0111 PROTEIN YKAA"/>
    <property type="match status" value="1"/>
</dbReference>
<dbReference type="STRING" id="1798480.A2851_02580"/>
<evidence type="ECO:0000256" key="1">
    <source>
        <dbReference type="ARBA" id="ARBA00008591"/>
    </source>
</evidence>
<sequence length="217" mass="24433">MLWDGNPLERFFGRSQNGPIADLLAQQAEIASRCSKLLRESSCKSLDEIIALEHEGDATEEKIHEIIDSSFILRFDKSDIGSLANSLDNILNGMRQVAMHVDIYTPHIPRLRPEAEELLQIIEQMTAQVQKCTGLLHEKRLPHKRVRELTRELIKAESRADAILHKGEAALVREYGIESGGALTFLAHDKLLRMLEHITDVANHCGTLILSITRKEA</sequence>
<dbReference type="InterPro" id="IPR018445">
    <property type="entry name" value="Put_Phosphate_transp_reg"/>
</dbReference>
<gene>
    <name evidence="2" type="ORF">A2851_02580</name>
</gene>
<dbReference type="Proteomes" id="UP000176863">
    <property type="component" value="Unassembled WGS sequence"/>
</dbReference>
<comment type="similarity">
    <text evidence="1">Belongs to the UPF0111 family.</text>
</comment>
<proteinExistence type="inferred from homology"/>
<dbReference type="PANTHER" id="PTHR37298">
    <property type="entry name" value="UPF0111 PROTEIN YKAA"/>
    <property type="match status" value="1"/>
</dbReference>